<keyword evidence="3" id="KW-1185">Reference proteome</keyword>
<dbReference type="EMBL" id="JASWJB010000265">
    <property type="protein sequence ID" value="KAK2592458.1"/>
    <property type="molecule type" value="Genomic_DNA"/>
</dbReference>
<accession>A0AAJ0CIH9</accession>
<proteinExistence type="inferred from homology"/>
<dbReference type="PANTHER" id="PTHR42905:SF7">
    <property type="entry name" value="PHOSPHOENOLPYRUVATE PHOSPHOMUTASE"/>
    <property type="match status" value="1"/>
</dbReference>
<dbReference type="Pfam" id="PF13714">
    <property type="entry name" value="PEP_mutase"/>
    <property type="match status" value="1"/>
</dbReference>
<evidence type="ECO:0000256" key="1">
    <source>
        <dbReference type="ARBA" id="ARBA00038455"/>
    </source>
</evidence>
<sequence length="389" mass="41644">MAALVRAILAQSNGQLRLCEAHDRASTELVRDSIADNGQCFDGIWISGLTQTTMLGVPDTELISPLKRAQLMTTVYKPSQKNARQLCAAFDADSGGDVKDIGALVSVLAAKGVSMIVVEDKAVAKPGDKVNSLLTTSSAQSQADMHAFADVIRAFKAASAGKNVMVTARIESFTTRSTKRDPAEERMSVQGALRDALARANVYTGAGVDAIMIHSKSTEPDEVLGFLKGFRLRDATTPVVVVPTAYSSTKRSVLAAAGANIFIYANHLMRAKIKAAAEVLEDVQGLAETGKSTLVNGLDDELSPSWKAGNYGYFLRKMAERRFPDQSGGNDMLVRLYMAAEEKALENVQAAVKELAGGELCGCEADDWIISVKELLAINACHVSRIDIE</sequence>
<protein>
    <recommendedName>
        <fullName evidence="4">Phosphoenolpyruvate phosphomutase</fullName>
    </recommendedName>
</protein>
<organism evidence="2 3">
    <name type="scientific">Conoideocrella luteorostrata</name>
    <dbReference type="NCBI Taxonomy" id="1105319"/>
    <lineage>
        <taxon>Eukaryota</taxon>
        <taxon>Fungi</taxon>
        <taxon>Dikarya</taxon>
        <taxon>Ascomycota</taxon>
        <taxon>Pezizomycotina</taxon>
        <taxon>Sordariomycetes</taxon>
        <taxon>Hypocreomycetidae</taxon>
        <taxon>Hypocreales</taxon>
        <taxon>Clavicipitaceae</taxon>
        <taxon>Conoideocrella</taxon>
    </lineage>
</organism>
<dbReference type="CDD" id="cd00377">
    <property type="entry name" value="ICL_PEPM"/>
    <property type="match status" value="1"/>
</dbReference>
<dbReference type="InterPro" id="IPR015813">
    <property type="entry name" value="Pyrv/PenolPyrv_kinase-like_dom"/>
</dbReference>
<comment type="similarity">
    <text evidence="1">Belongs to the isocitrate lyase/PEP mutase superfamily. PEP mutase family.</text>
</comment>
<dbReference type="SUPFAM" id="SSF51621">
    <property type="entry name" value="Phosphoenolpyruvate/pyruvate domain"/>
    <property type="match status" value="1"/>
</dbReference>
<dbReference type="Proteomes" id="UP001251528">
    <property type="component" value="Unassembled WGS sequence"/>
</dbReference>
<dbReference type="PANTHER" id="PTHR42905">
    <property type="entry name" value="PHOSPHOENOLPYRUVATE CARBOXYLASE"/>
    <property type="match status" value="1"/>
</dbReference>
<name>A0AAJ0CIH9_9HYPO</name>
<dbReference type="Gene3D" id="3.20.20.60">
    <property type="entry name" value="Phosphoenolpyruvate-binding domains"/>
    <property type="match status" value="1"/>
</dbReference>
<comment type="caution">
    <text evidence="2">The sequence shown here is derived from an EMBL/GenBank/DDBJ whole genome shotgun (WGS) entry which is preliminary data.</text>
</comment>
<reference evidence="2" key="1">
    <citation type="submission" date="2023-06" db="EMBL/GenBank/DDBJ databases">
        <title>Conoideocrella luteorostrata (Hypocreales: Clavicipitaceae), a potential biocontrol fungus for elongate hemlock scale in United States Christmas tree production areas.</title>
        <authorList>
            <person name="Barrett H."/>
            <person name="Lovett B."/>
            <person name="Macias A.M."/>
            <person name="Stajich J.E."/>
            <person name="Kasson M.T."/>
        </authorList>
    </citation>
    <scope>NUCLEOTIDE SEQUENCE</scope>
    <source>
        <strain evidence="2">ARSEF 14590</strain>
    </source>
</reference>
<evidence type="ECO:0000313" key="3">
    <source>
        <dbReference type="Proteomes" id="UP001251528"/>
    </source>
</evidence>
<gene>
    <name evidence="2" type="ORF">QQS21_009837</name>
</gene>
<evidence type="ECO:0008006" key="4">
    <source>
        <dbReference type="Google" id="ProtNLM"/>
    </source>
</evidence>
<evidence type="ECO:0000313" key="2">
    <source>
        <dbReference type="EMBL" id="KAK2592458.1"/>
    </source>
</evidence>
<dbReference type="AlphaFoldDB" id="A0AAJ0CIH9"/>
<dbReference type="GO" id="GO:0003824">
    <property type="term" value="F:catalytic activity"/>
    <property type="evidence" value="ECO:0007669"/>
    <property type="project" value="InterPro"/>
</dbReference>
<dbReference type="InterPro" id="IPR039556">
    <property type="entry name" value="ICL/PEPM"/>
</dbReference>
<dbReference type="InterPro" id="IPR040442">
    <property type="entry name" value="Pyrv_kinase-like_dom_sf"/>
</dbReference>